<dbReference type="SMART" id="SM00354">
    <property type="entry name" value="HTH_LACI"/>
    <property type="match status" value="1"/>
</dbReference>
<protein>
    <submittedName>
        <fullName evidence="5">LacI family transcriptional regulator</fullName>
    </submittedName>
</protein>
<dbReference type="AlphaFoldDB" id="A0A4R1QS61"/>
<evidence type="ECO:0000256" key="2">
    <source>
        <dbReference type="ARBA" id="ARBA00023125"/>
    </source>
</evidence>
<dbReference type="OrthoDB" id="9789891at2"/>
<evidence type="ECO:0000313" key="5">
    <source>
        <dbReference type="EMBL" id="TCL56287.1"/>
    </source>
</evidence>
<dbReference type="GO" id="GO:0000976">
    <property type="term" value="F:transcription cis-regulatory region binding"/>
    <property type="evidence" value="ECO:0007669"/>
    <property type="project" value="TreeGrafter"/>
</dbReference>
<dbReference type="Gene3D" id="1.10.260.40">
    <property type="entry name" value="lambda repressor-like DNA-binding domains"/>
    <property type="match status" value="1"/>
</dbReference>
<dbReference type="Proteomes" id="UP000295718">
    <property type="component" value="Unassembled WGS sequence"/>
</dbReference>
<reference evidence="5 6" key="1">
    <citation type="submission" date="2019-03" db="EMBL/GenBank/DDBJ databases">
        <title>Genomic Encyclopedia of Type Strains, Phase IV (KMG-IV): sequencing the most valuable type-strain genomes for metagenomic binning, comparative biology and taxonomic classification.</title>
        <authorList>
            <person name="Goeker M."/>
        </authorList>
    </citation>
    <scope>NUCLEOTIDE SEQUENCE [LARGE SCALE GENOMIC DNA]</scope>
    <source>
        <strain evidence="5 6">DSM 100556</strain>
    </source>
</reference>
<evidence type="ECO:0000256" key="1">
    <source>
        <dbReference type="ARBA" id="ARBA00023015"/>
    </source>
</evidence>
<evidence type="ECO:0000259" key="4">
    <source>
        <dbReference type="PROSITE" id="PS50932"/>
    </source>
</evidence>
<sequence>MTQNSKITIEEIAQKANVSIATVSRILNNKDTVKPATREKVISIMEELQFKPKAPSSLNNSKSRVILMCVPDFNNPFNSLVIDGVQKAAHDNGYDVLLLQSKDYYTESDDYLNILKNNSLAGMLILSSAPNNKLLEELSFRCPVVMCSEYSETYGVSYVSIDDVAAAQKAVNYLISIGCRKIGFLNCNMKFKYARHREKGYRLALENAGLEMNPEWTAHISSINFNSAISHARHILSLSNRPDALFCTSDYFAVSAIRAANELGIKVPEDLSIIGFDNIDLSLMCNPPLTTIEQPCFDIGFQACELLIEKILNPHVPDKQVILHTELVVRSSTKL</sequence>
<keyword evidence="6" id="KW-1185">Reference proteome</keyword>
<keyword evidence="2" id="KW-0238">DNA-binding</keyword>
<dbReference type="InterPro" id="IPR028082">
    <property type="entry name" value="Peripla_BP_I"/>
</dbReference>
<accession>A0A4R1QS61</accession>
<dbReference type="PROSITE" id="PS50932">
    <property type="entry name" value="HTH_LACI_2"/>
    <property type="match status" value="1"/>
</dbReference>
<dbReference type="PANTHER" id="PTHR30146">
    <property type="entry name" value="LACI-RELATED TRANSCRIPTIONAL REPRESSOR"/>
    <property type="match status" value="1"/>
</dbReference>
<organism evidence="5 6">
    <name type="scientific">Kineothrix alysoides</name>
    <dbReference type="NCBI Taxonomy" id="1469948"/>
    <lineage>
        <taxon>Bacteria</taxon>
        <taxon>Bacillati</taxon>
        <taxon>Bacillota</taxon>
        <taxon>Clostridia</taxon>
        <taxon>Lachnospirales</taxon>
        <taxon>Lachnospiraceae</taxon>
        <taxon>Kineothrix</taxon>
    </lineage>
</organism>
<dbReference type="InterPro" id="IPR046335">
    <property type="entry name" value="LacI/GalR-like_sensor"/>
</dbReference>
<keyword evidence="1" id="KW-0805">Transcription regulation</keyword>
<dbReference type="Pfam" id="PF00356">
    <property type="entry name" value="LacI"/>
    <property type="match status" value="1"/>
</dbReference>
<dbReference type="CDD" id="cd01392">
    <property type="entry name" value="HTH_LacI"/>
    <property type="match status" value="1"/>
</dbReference>
<comment type="caution">
    <text evidence="5">The sequence shown here is derived from an EMBL/GenBank/DDBJ whole genome shotgun (WGS) entry which is preliminary data.</text>
</comment>
<dbReference type="Gene3D" id="3.40.50.2300">
    <property type="match status" value="2"/>
</dbReference>
<keyword evidence="3" id="KW-0804">Transcription</keyword>
<evidence type="ECO:0000313" key="6">
    <source>
        <dbReference type="Proteomes" id="UP000295718"/>
    </source>
</evidence>
<dbReference type="SUPFAM" id="SSF47413">
    <property type="entry name" value="lambda repressor-like DNA-binding domains"/>
    <property type="match status" value="1"/>
</dbReference>
<proteinExistence type="predicted"/>
<dbReference type="PRINTS" id="PR00036">
    <property type="entry name" value="HTHLACI"/>
</dbReference>
<dbReference type="PROSITE" id="PS00356">
    <property type="entry name" value="HTH_LACI_1"/>
    <property type="match status" value="1"/>
</dbReference>
<gene>
    <name evidence="5" type="ORF">EDD76_112115</name>
</gene>
<dbReference type="GO" id="GO:0003700">
    <property type="term" value="F:DNA-binding transcription factor activity"/>
    <property type="evidence" value="ECO:0007669"/>
    <property type="project" value="TreeGrafter"/>
</dbReference>
<dbReference type="Pfam" id="PF13377">
    <property type="entry name" value="Peripla_BP_3"/>
    <property type="match status" value="1"/>
</dbReference>
<name>A0A4R1QS61_9FIRM</name>
<dbReference type="SUPFAM" id="SSF53822">
    <property type="entry name" value="Periplasmic binding protein-like I"/>
    <property type="match status" value="1"/>
</dbReference>
<dbReference type="CDD" id="cd06284">
    <property type="entry name" value="PBP1_LacI-like"/>
    <property type="match status" value="1"/>
</dbReference>
<dbReference type="EMBL" id="SLUO01000012">
    <property type="protein sequence ID" value="TCL56287.1"/>
    <property type="molecule type" value="Genomic_DNA"/>
</dbReference>
<feature type="domain" description="HTH lacI-type" evidence="4">
    <location>
        <begin position="7"/>
        <end position="60"/>
    </location>
</feature>
<evidence type="ECO:0000256" key="3">
    <source>
        <dbReference type="ARBA" id="ARBA00023163"/>
    </source>
</evidence>
<dbReference type="InterPro" id="IPR000843">
    <property type="entry name" value="HTH_LacI"/>
</dbReference>
<dbReference type="PANTHER" id="PTHR30146:SF109">
    <property type="entry name" value="HTH-TYPE TRANSCRIPTIONAL REGULATOR GALS"/>
    <property type="match status" value="1"/>
</dbReference>
<dbReference type="InterPro" id="IPR010982">
    <property type="entry name" value="Lambda_DNA-bd_dom_sf"/>
</dbReference>
<dbReference type="RefSeq" id="WP_031389239.1">
    <property type="nucleotide sequence ID" value="NZ_JPNB01000001.1"/>
</dbReference>
<dbReference type="STRING" id="1469948.GCA_000732725_00474"/>